<proteinExistence type="predicted"/>
<reference evidence="2" key="1">
    <citation type="submission" date="2018-02" db="EMBL/GenBank/DDBJ databases">
        <authorList>
            <person name="Cohen D.B."/>
            <person name="Kent A.D."/>
        </authorList>
    </citation>
    <scope>NUCLEOTIDE SEQUENCE</scope>
</reference>
<feature type="transmembrane region" description="Helical" evidence="1">
    <location>
        <begin position="138"/>
        <end position="159"/>
    </location>
</feature>
<keyword evidence="1" id="KW-0472">Membrane</keyword>
<name>A0A2N9GK00_FAGSY</name>
<evidence type="ECO:0000313" key="2">
    <source>
        <dbReference type="EMBL" id="SPC99631.1"/>
    </source>
</evidence>
<organism evidence="2">
    <name type="scientific">Fagus sylvatica</name>
    <name type="common">Beechnut</name>
    <dbReference type="NCBI Taxonomy" id="28930"/>
    <lineage>
        <taxon>Eukaryota</taxon>
        <taxon>Viridiplantae</taxon>
        <taxon>Streptophyta</taxon>
        <taxon>Embryophyta</taxon>
        <taxon>Tracheophyta</taxon>
        <taxon>Spermatophyta</taxon>
        <taxon>Magnoliopsida</taxon>
        <taxon>eudicotyledons</taxon>
        <taxon>Gunneridae</taxon>
        <taxon>Pentapetalae</taxon>
        <taxon>rosids</taxon>
        <taxon>fabids</taxon>
        <taxon>Fagales</taxon>
        <taxon>Fagaceae</taxon>
        <taxon>Fagus</taxon>
    </lineage>
</organism>
<sequence length="424" mass="47154">MATLQAASFCSSSSSSSASFRKIKATLHAQNLQYSSNHFSLPRLLVDELNQRNELQTFKSASTQLEMKPKIENNTKAMQKLYEIMEIVADRVEMHKNIGTQRDNWNRLLLTSLNGMTVTAATMAALVAISGVGVNAPAILALKLSSTLLYMAVTSISLVMNKIQPSQLAEEQRNATRLFKQLHEDIQITLALQNPISEFDVEEAMKKVLALDKAYPLPLLGTMLEKFPKKVEPAVWWPQVLESKQEKGHERVNSNGWNEKLEEEMREIVGVLKRKDDAEYVRLSKVVLKVNKILALCGPLFTGLAAIGSIFQGLPFFGSWGSFLGVVFGALAIVVNTLEHGGQVGMVFEMYRDSAGFFKLMEETIESNLKEGEVDRRENGELFEVKVALKLGRSLSELRDLASTSSLSSTIGQDQKEEFGSKLF</sequence>
<feature type="transmembrane region" description="Helical" evidence="1">
    <location>
        <begin position="108"/>
        <end position="132"/>
    </location>
</feature>
<dbReference type="Pfam" id="PF14476">
    <property type="entry name" value="Chloroplast_duf"/>
    <property type="match status" value="1"/>
</dbReference>
<protein>
    <recommendedName>
        <fullName evidence="3">F-box protein</fullName>
    </recommendedName>
</protein>
<dbReference type="AlphaFoldDB" id="A0A2N9GK00"/>
<evidence type="ECO:0008006" key="3">
    <source>
        <dbReference type="Google" id="ProtNLM"/>
    </source>
</evidence>
<keyword evidence="1" id="KW-0812">Transmembrane</keyword>
<evidence type="ECO:0000256" key="1">
    <source>
        <dbReference type="SAM" id="Phobius"/>
    </source>
</evidence>
<dbReference type="EMBL" id="OIVN01001998">
    <property type="protein sequence ID" value="SPC99631.1"/>
    <property type="molecule type" value="Genomic_DNA"/>
</dbReference>
<dbReference type="InterPro" id="IPR027949">
    <property type="entry name" value="Chloroplast_duf"/>
</dbReference>
<gene>
    <name evidence="2" type="ORF">FSB_LOCUS27513</name>
</gene>
<dbReference type="PANTHER" id="PTHR33358">
    <property type="entry name" value="F-BOX PROTEIN WITH A DOMAIN PROTEIN"/>
    <property type="match status" value="1"/>
</dbReference>
<feature type="transmembrane region" description="Helical" evidence="1">
    <location>
        <begin position="317"/>
        <end position="338"/>
    </location>
</feature>
<feature type="transmembrane region" description="Helical" evidence="1">
    <location>
        <begin position="293"/>
        <end position="311"/>
    </location>
</feature>
<accession>A0A2N9GK00</accession>
<dbReference type="PANTHER" id="PTHR33358:SF7">
    <property type="entry name" value="F-BOX PROTEIN"/>
    <property type="match status" value="1"/>
</dbReference>
<keyword evidence="1" id="KW-1133">Transmembrane helix</keyword>